<name>A0A7W9MX51_9ACTN</name>
<evidence type="ECO:0000313" key="2">
    <source>
        <dbReference type="Proteomes" id="UP000549971"/>
    </source>
</evidence>
<dbReference type="EMBL" id="JACHMY010000001">
    <property type="protein sequence ID" value="MBB5839399.1"/>
    <property type="molecule type" value="Genomic_DNA"/>
</dbReference>
<evidence type="ECO:0000313" key="1">
    <source>
        <dbReference type="EMBL" id="MBB5839399.1"/>
    </source>
</evidence>
<organism evidence="1 2">
    <name type="scientific">Kribbella italica</name>
    <dbReference type="NCBI Taxonomy" id="1540520"/>
    <lineage>
        <taxon>Bacteria</taxon>
        <taxon>Bacillati</taxon>
        <taxon>Actinomycetota</taxon>
        <taxon>Actinomycetes</taxon>
        <taxon>Propionibacteriales</taxon>
        <taxon>Kribbellaceae</taxon>
        <taxon>Kribbella</taxon>
    </lineage>
</organism>
<reference evidence="1 2" key="1">
    <citation type="submission" date="2020-08" db="EMBL/GenBank/DDBJ databases">
        <title>Sequencing the genomes of 1000 actinobacteria strains.</title>
        <authorList>
            <person name="Klenk H.-P."/>
        </authorList>
    </citation>
    <scope>NUCLEOTIDE SEQUENCE [LARGE SCALE GENOMIC DNA]</scope>
    <source>
        <strain evidence="1 2">DSM 28967</strain>
    </source>
</reference>
<sequence length="187" mass="20181">MPFADERFDAVVVDYRASWPDEFAALADQLRAVVGRLAPTIDHVGSTSVPGLAAKGCIDVQLRVASLDELVDPLTAAGYRLRPEVWNRVEVSTGVESRKLVFAPAVGARTCNVHVRLAGGANARYALLFRDYLRADEAARAGWGAFKQRLAASLPRLTDYGQIKAPATAVLMTGAERWAAQTGWSPS</sequence>
<dbReference type="InterPro" id="IPR043519">
    <property type="entry name" value="NT_sf"/>
</dbReference>
<dbReference type="InterPro" id="IPR007344">
    <property type="entry name" value="GrpB/CoaE"/>
</dbReference>
<dbReference type="RefSeq" id="WP_184801033.1">
    <property type="nucleotide sequence ID" value="NZ_JACHMY010000001.1"/>
</dbReference>
<keyword evidence="2" id="KW-1185">Reference proteome</keyword>
<dbReference type="SUPFAM" id="SSF81301">
    <property type="entry name" value="Nucleotidyltransferase"/>
    <property type="match status" value="1"/>
</dbReference>
<protein>
    <submittedName>
        <fullName evidence="1">GrpB-like predicted nucleotidyltransferase (UPF0157 family)</fullName>
    </submittedName>
</protein>
<comment type="caution">
    <text evidence="1">The sequence shown here is derived from an EMBL/GenBank/DDBJ whole genome shotgun (WGS) entry which is preliminary data.</text>
</comment>
<dbReference type="GO" id="GO:0016740">
    <property type="term" value="F:transferase activity"/>
    <property type="evidence" value="ECO:0007669"/>
    <property type="project" value="UniProtKB-KW"/>
</dbReference>
<keyword evidence="1" id="KW-0808">Transferase</keyword>
<dbReference type="Pfam" id="PF04229">
    <property type="entry name" value="GrpB"/>
    <property type="match status" value="1"/>
</dbReference>
<dbReference type="Gene3D" id="3.30.460.10">
    <property type="entry name" value="Beta Polymerase, domain 2"/>
    <property type="match status" value="1"/>
</dbReference>
<gene>
    <name evidence="1" type="ORF">HDA39_006133</name>
</gene>
<proteinExistence type="predicted"/>
<dbReference type="PANTHER" id="PTHR34822:SF1">
    <property type="entry name" value="GRPB FAMILY PROTEIN"/>
    <property type="match status" value="1"/>
</dbReference>
<dbReference type="AlphaFoldDB" id="A0A7W9MX51"/>
<accession>A0A7W9MX51</accession>
<dbReference type="PANTHER" id="PTHR34822">
    <property type="entry name" value="GRPB DOMAIN PROTEIN (AFU_ORTHOLOGUE AFUA_1G01530)"/>
    <property type="match status" value="1"/>
</dbReference>
<dbReference type="Proteomes" id="UP000549971">
    <property type="component" value="Unassembled WGS sequence"/>
</dbReference>